<comment type="caution">
    <text evidence="2">The sequence shown here is derived from an EMBL/GenBank/DDBJ whole genome shotgun (WGS) entry which is preliminary data.</text>
</comment>
<keyword evidence="3" id="KW-1185">Reference proteome</keyword>
<evidence type="ECO:0000256" key="1">
    <source>
        <dbReference type="SAM" id="SignalP"/>
    </source>
</evidence>
<proteinExistence type="predicted"/>
<accession>A0ABW5IQI5</accession>
<dbReference type="EMBL" id="JBHULU010000021">
    <property type="protein sequence ID" value="MFD2515232.1"/>
    <property type="molecule type" value="Genomic_DNA"/>
</dbReference>
<dbReference type="SUPFAM" id="SSF51126">
    <property type="entry name" value="Pectin lyase-like"/>
    <property type="match status" value="1"/>
</dbReference>
<protein>
    <recommendedName>
        <fullName evidence="4">Right handed beta helix domain-containing protein</fullName>
    </recommendedName>
</protein>
<dbReference type="InterPro" id="IPR011050">
    <property type="entry name" value="Pectin_lyase_fold/virulence"/>
</dbReference>
<organism evidence="2 3">
    <name type="scientific">Pontibacter locisalis</name>
    <dbReference type="NCBI Taxonomy" id="1719035"/>
    <lineage>
        <taxon>Bacteria</taxon>
        <taxon>Pseudomonadati</taxon>
        <taxon>Bacteroidota</taxon>
        <taxon>Cytophagia</taxon>
        <taxon>Cytophagales</taxon>
        <taxon>Hymenobacteraceae</taxon>
        <taxon>Pontibacter</taxon>
    </lineage>
</organism>
<sequence length="355" mass="37211">MKKNALLLVVVLLGLSTSAAFAKIWRVNNNNGVTADFKTLQEAHDGAASGDTIHLEGSATSYSNLTSTKKLVVIGPGYYLDQNPNTQAHSISAQVGAITYNSGSEGSEIMGLDVSSVTIFSNNITIKRNKFITSINGEITDWATGVILLYYQSNNTSIPVSNILISQNYGVRIQSSYASTGVLITNNHIATNAFEGEASNGDALTLSSGTVALIQNNIFRRGKVTAYNSTLTNNIMFTGTMEGTGNMMSNNIGNSTQFGTANGNQSNVDMSTVFVGPGAGISTDGQWKLAVGSPALGAGYGSTTTNPVDAGMYSNQTPYVLSGIPPVPAIYFLEAQPVGSSTDPIDVTVKVKSNN</sequence>
<feature type="chain" id="PRO_5047109238" description="Right handed beta helix domain-containing protein" evidence="1">
    <location>
        <begin position="23"/>
        <end position="355"/>
    </location>
</feature>
<feature type="signal peptide" evidence="1">
    <location>
        <begin position="1"/>
        <end position="22"/>
    </location>
</feature>
<keyword evidence="1" id="KW-0732">Signal</keyword>
<evidence type="ECO:0000313" key="3">
    <source>
        <dbReference type="Proteomes" id="UP001597544"/>
    </source>
</evidence>
<dbReference type="RefSeq" id="WP_377509539.1">
    <property type="nucleotide sequence ID" value="NZ_JBHULU010000021.1"/>
</dbReference>
<dbReference type="Proteomes" id="UP001597544">
    <property type="component" value="Unassembled WGS sequence"/>
</dbReference>
<evidence type="ECO:0008006" key="4">
    <source>
        <dbReference type="Google" id="ProtNLM"/>
    </source>
</evidence>
<gene>
    <name evidence="2" type="ORF">ACFSRY_15265</name>
</gene>
<reference evidence="3" key="1">
    <citation type="journal article" date="2019" name="Int. J. Syst. Evol. Microbiol.">
        <title>The Global Catalogue of Microorganisms (GCM) 10K type strain sequencing project: providing services to taxonomists for standard genome sequencing and annotation.</title>
        <authorList>
            <consortium name="The Broad Institute Genomics Platform"/>
            <consortium name="The Broad Institute Genome Sequencing Center for Infectious Disease"/>
            <person name="Wu L."/>
            <person name="Ma J."/>
        </authorList>
    </citation>
    <scope>NUCLEOTIDE SEQUENCE [LARGE SCALE GENOMIC DNA]</scope>
    <source>
        <strain evidence="3">KCTC 42498</strain>
    </source>
</reference>
<evidence type="ECO:0000313" key="2">
    <source>
        <dbReference type="EMBL" id="MFD2515232.1"/>
    </source>
</evidence>
<name>A0ABW5IQI5_9BACT</name>